<dbReference type="EMBL" id="CAJVQB010021752">
    <property type="protein sequence ID" value="CAG8797912.1"/>
    <property type="molecule type" value="Genomic_DNA"/>
</dbReference>
<name>A0ABN7VTL4_GIGMA</name>
<gene>
    <name evidence="1" type="ORF">GMARGA_LOCUS22495</name>
</gene>
<protein>
    <submittedName>
        <fullName evidence="1">7002_t:CDS:1</fullName>
    </submittedName>
</protein>
<feature type="non-terminal residue" evidence="1">
    <location>
        <position position="160"/>
    </location>
</feature>
<organism evidence="1 2">
    <name type="scientific">Gigaspora margarita</name>
    <dbReference type="NCBI Taxonomy" id="4874"/>
    <lineage>
        <taxon>Eukaryota</taxon>
        <taxon>Fungi</taxon>
        <taxon>Fungi incertae sedis</taxon>
        <taxon>Mucoromycota</taxon>
        <taxon>Glomeromycotina</taxon>
        <taxon>Glomeromycetes</taxon>
        <taxon>Diversisporales</taxon>
        <taxon>Gigasporaceae</taxon>
        <taxon>Gigaspora</taxon>
    </lineage>
</organism>
<comment type="caution">
    <text evidence="1">The sequence shown here is derived from an EMBL/GenBank/DDBJ whole genome shotgun (WGS) entry which is preliminary data.</text>
</comment>
<dbReference type="Proteomes" id="UP000789901">
    <property type="component" value="Unassembled WGS sequence"/>
</dbReference>
<reference evidence="1 2" key="1">
    <citation type="submission" date="2021-06" db="EMBL/GenBank/DDBJ databases">
        <authorList>
            <person name="Kallberg Y."/>
            <person name="Tangrot J."/>
            <person name="Rosling A."/>
        </authorList>
    </citation>
    <scope>NUCLEOTIDE SEQUENCE [LARGE SCALE GENOMIC DNA]</scope>
    <source>
        <strain evidence="1 2">120-4 pot B 10/14</strain>
    </source>
</reference>
<sequence length="160" mass="18366">MSFLNVIRNCQTVNLNPDTIVEWIPFENFKDIKFKTEGGFGPITIVLKSLDDFIKLNDENLEEVTSNIISNLGYDKYTEDKIIYLLSSNYKSNSIEDNDKNSEYVQNKSDNLFGLELLQHDLNKNLQENLETIKELLNSLFQVLNIKALDSSSQASNFTN</sequence>
<accession>A0ABN7VTL4</accession>
<proteinExistence type="predicted"/>
<evidence type="ECO:0000313" key="1">
    <source>
        <dbReference type="EMBL" id="CAG8797912.1"/>
    </source>
</evidence>
<evidence type="ECO:0000313" key="2">
    <source>
        <dbReference type="Proteomes" id="UP000789901"/>
    </source>
</evidence>
<keyword evidence="2" id="KW-1185">Reference proteome</keyword>